<name>A0ABS1UFM1_9PROT</name>
<reference evidence="1 2" key="1">
    <citation type="submission" date="2021-01" db="EMBL/GenBank/DDBJ databases">
        <title>Belnapia mucosa sp. nov. and Belnapia arida sp. nov., isolated from the Tabernas Desert (Almeria, Spain).</title>
        <authorList>
            <person name="Molina-Menor E."/>
            <person name="Vidal-Verdu A."/>
            <person name="Calonge A."/>
            <person name="Satari L."/>
            <person name="Pereto J."/>
            <person name="Porcar M."/>
        </authorList>
    </citation>
    <scope>NUCLEOTIDE SEQUENCE [LARGE SCALE GENOMIC DNA]</scope>
    <source>
        <strain evidence="1 2">T18</strain>
    </source>
</reference>
<accession>A0ABS1UFM1</accession>
<comment type="caution">
    <text evidence="1">The sequence shown here is derived from an EMBL/GenBank/DDBJ whole genome shotgun (WGS) entry which is preliminary data.</text>
</comment>
<proteinExistence type="predicted"/>
<evidence type="ECO:0008006" key="3">
    <source>
        <dbReference type="Google" id="ProtNLM"/>
    </source>
</evidence>
<sequence length="181" mass="19620">MSTPLILSKLLTAPLFPRGQALDMIPGLGVCNFGSWVKARIVTPMEASRGKGRAASYSPHDIIQFATIHELARQGFPLRCARLVWLTVVLPRLMERCHRPDDPADMAALLVPHAASGEVVHRPLRESGGDAGLDHPKAPNVFTVFRVDAHLDFYAARISAVLHGEADPITEPHARVAEAAA</sequence>
<protein>
    <recommendedName>
        <fullName evidence="3">HTH merR-type domain-containing protein</fullName>
    </recommendedName>
</protein>
<evidence type="ECO:0000313" key="1">
    <source>
        <dbReference type="EMBL" id="MBL6082492.1"/>
    </source>
</evidence>
<evidence type="ECO:0000313" key="2">
    <source>
        <dbReference type="Proteomes" id="UP000660885"/>
    </source>
</evidence>
<dbReference type="RefSeq" id="WP_202835815.1">
    <property type="nucleotide sequence ID" value="NZ_JAETWB010000073.1"/>
</dbReference>
<keyword evidence="2" id="KW-1185">Reference proteome</keyword>
<organism evidence="1 2">
    <name type="scientific">Belnapia arida</name>
    <dbReference type="NCBI Taxonomy" id="2804533"/>
    <lineage>
        <taxon>Bacteria</taxon>
        <taxon>Pseudomonadati</taxon>
        <taxon>Pseudomonadota</taxon>
        <taxon>Alphaproteobacteria</taxon>
        <taxon>Acetobacterales</taxon>
        <taxon>Roseomonadaceae</taxon>
        <taxon>Belnapia</taxon>
    </lineage>
</organism>
<dbReference type="EMBL" id="JAETWB010000073">
    <property type="protein sequence ID" value="MBL6082492.1"/>
    <property type="molecule type" value="Genomic_DNA"/>
</dbReference>
<dbReference type="Proteomes" id="UP000660885">
    <property type="component" value="Unassembled WGS sequence"/>
</dbReference>
<gene>
    <name evidence="1" type="ORF">JMJ56_31490</name>
</gene>